<dbReference type="AlphaFoldDB" id="A0A7W6P8M9"/>
<evidence type="ECO:0000313" key="1">
    <source>
        <dbReference type="EMBL" id="GGH17036.1"/>
    </source>
</evidence>
<dbReference type="RefSeq" id="WP_183767984.1">
    <property type="nucleotide sequence ID" value="NZ_BMHZ01000004.1"/>
</dbReference>
<dbReference type="EMBL" id="BMHZ01000004">
    <property type="protein sequence ID" value="GGH17036.1"/>
    <property type="molecule type" value="Genomic_DNA"/>
</dbReference>
<dbReference type="Proteomes" id="UP000642938">
    <property type="component" value="Unassembled WGS sequence"/>
</dbReference>
<reference evidence="2 3" key="3">
    <citation type="submission" date="2020-08" db="EMBL/GenBank/DDBJ databases">
        <title>Genomic Encyclopedia of Type Strains, Phase IV (KMG-IV): sequencing the most valuable type-strain genomes for metagenomic binning, comparative biology and taxonomic classification.</title>
        <authorList>
            <person name="Goeker M."/>
        </authorList>
    </citation>
    <scope>NUCLEOTIDE SEQUENCE [LARGE SCALE GENOMIC DNA]</scope>
    <source>
        <strain evidence="2 3">DSM 100774</strain>
    </source>
</reference>
<protein>
    <submittedName>
        <fullName evidence="2">Uncharacterized protein</fullName>
    </submittedName>
</protein>
<comment type="caution">
    <text evidence="2">The sequence shown here is derived from an EMBL/GenBank/DDBJ whole genome shotgun (WGS) entry which is preliminary data.</text>
</comment>
<proteinExistence type="predicted"/>
<evidence type="ECO:0000313" key="3">
    <source>
        <dbReference type="Proteomes" id="UP000532273"/>
    </source>
</evidence>
<evidence type="ECO:0000313" key="4">
    <source>
        <dbReference type="Proteomes" id="UP000642938"/>
    </source>
</evidence>
<organism evidence="2 3">
    <name type="scientific">Pedobacter zeae</name>
    <dbReference type="NCBI Taxonomy" id="1737356"/>
    <lineage>
        <taxon>Bacteria</taxon>
        <taxon>Pseudomonadati</taxon>
        <taxon>Bacteroidota</taxon>
        <taxon>Sphingobacteriia</taxon>
        <taxon>Sphingobacteriales</taxon>
        <taxon>Sphingobacteriaceae</taxon>
        <taxon>Pedobacter</taxon>
    </lineage>
</organism>
<accession>A0A7W6P8M9</accession>
<reference evidence="1" key="1">
    <citation type="journal article" date="2014" name="Int. J. Syst. Evol. Microbiol.">
        <title>Complete genome of a new Firmicutes species belonging to the dominant human colonic microbiota ('Ruminococcus bicirculans') reveals two chromosomes and a selective capacity to utilize plant glucans.</title>
        <authorList>
            <consortium name="NISC Comparative Sequencing Program"/>
            <person name="Wegmann U."/>
            <person name="Louis P."/>
            <person name="Goesmann A."/>
            <person name="Henrissat B."/>
            <person name="Duncan S.H."/>
            <person name="Flint H.J."/>
        </authorList>
    </citation>
    <scope>NUCLEOTIDE SEQUENCE</scope>
    <source>
        <strain evidence="1">CGMCC 1.15287</strain>
    </source>
</reference>
<dbReference type="Proteomes" id="UP000532273">
    <property type="component" value="Unassembled WGS sequence"/>
</dbReference>
<dbReference type="EMBL" id="JACIEF010000004">
    <property type="protein sequence ID" value="MBB4110271.1"/>
    <property type="molecule type" value="Genomic_DNA"/>
</dbReference>
<reference evidence="1" key="4">
    <citation type="submission" date="2024-05" db="EMBL/GenBank/DDBJ databases">
        <authorList>
            <person name="Sun Q."/>
            <person name="Zhou Y."/>
        </authorList>
    </citation>
    <scope>NUCLEOTIDE SEQUENCE</scope>
    <source>
        <strain evidence="1">CGMCC 1.15287</strain>
    </source>
</reference>
<name>A0A7W6P8M9_9SPHI</name>
<evidence type="ECO:0000313" key="2">
    <source>
        <dbReference type="EMBL" id="MBB4110271.1"/>
    </source>
</evidence>
<keyword evidence="4" id="KW-1185">Reference proteome</keyword>
<reference evidence="4" key="2">
    <citation type="journal article" date="2019" name="Int. J. Syst. Evol. Microbiol.">
        <title>The Global Catalogue of Microorganisms (GCM) 10K type strain sequencing project: providing services to taxonomists for standard genome sequencing and annotation.</title>
        <authorList>
            <consortium name="The Broad Institute Genomics Platform"/>
            <consortium name="The Broad Institute Genome Sequencing Center for Infectious Disease"/>
            <person name="Wu L."/>
            <person name="Ma J."/>
        </authorList>
    </citation>
    <scope>NUCLEOTIDE SEQUENCE [LARGE SCALE GENOMIC DNA]</scope>
    <source>
        <strain evidence="4">CGMCC 1.15287</strain>
    </source>
</reference>
<sequence>MRVLKYALLSALTVYGFSILRKRTAGRKSFAVDLTKQIPGYIGEVKQYWKRVKLDYSQTSDLY</sequence>
<gene>
    <name evidence="1" type="ORF">GCM10007422_40140</name>
    <name evidence="2" type="ORF">GGQ60_004299</name>
</gene>